<proteinExistence type="inferred from homology"/>
<dbReference type="AlphaFoldDB" id="A0AAX3W569"/>
<dbReference type="Pfam" id="PF13732">
    <property type="entry name" value="DrrA1-3_C"/>
    <property type="match status" value="1"/>
</dbReference>
<dbReference type="SMART" id="SM00382">
    <property type="entry name" value="AAA"/>
    <property type="match status" value="1"/>
</dbReference>
<evidence type="ECO:0000256" key="1">
    <source>
        <dbReference type="ARBA" id="ARBA00005417"/>
    </source>
</evidence>
<dbReference type="PROSITE" id="PS50893">
    <property type="entry name" value="ABC_TRANSPORTER_2"/>
    <property type="match status" value="1"/>
</dbReference>
<dbReference type="PANTHER" id="PTHR42711">
    <property type="entry name" value="ABC TRANSPORTER ATP-BINDING PROTEIN"/>
    <property type="match status" value="1"/>
</dbReference>
<dbReference type="InterPro" id="IPR017871">
    <property type="entry name" value="ABC_transporter-like_CS"/>
</dbReference>
<name>A0AAX3W569_MAMLE</name>
<dbReference type="Pfam" id="PF00005">
    <property type="entry name" value="ABC_tran"/>
    <property type="match status" value="1"/>
</dbReference>
<accession>A0AAX3W569</accession>
<dbReference type="Gene3D" id="3.40.50.300">
    <property type="entry name" value="P-loop containing nucleotide triphosphate hydrolases"/>
    <property type="match status" value="1"/>
</dbReference>
<organism evidence="6 7">
    <name type="scientific">Mammaliicoccus lentus</name>
    <name type="common">Staphylococcus lentus</name>
    <dbReference type="NCBI Taxonomy" id="42858"/>
    <lineage>
        <taxon>Bacteria</taxon>
        <taxon>Bacillati</taxon>
        <taxon>Bacillota</taxon>
        <taxon>Bacilli</taxon>
        <taxon>Bacillales</taxon>
        <taxon>Staphylococcaceae</taxon>
        <taxon>Mammaliicoccus</taxon>
    </lineage>
</organism>
<dbReference type="GO" id="GO:0016887">
    <property type="term" value="F:ATP hydrolysis activity"/>
    <property type="evidence" value="ECO:0007669"/>
    <property type="project" value="InterPro"/>
</dbReference>
<dbReference type="EMBL" id="CP118848">
    <property type="protein sequence ID" value="WHI60418.1"/>
    <property type="molecule type" value="Genomic_DNA"/>
</dbReference>
<dbReference type="InterPro" id="IPR050763">
    <property type="entry name" value="ABC_transporter_ATP-binding"/>
</dbReference>
<dbReference type="InterPro" id="IPR003593">
    <property type="entry name" value="AAA+_ATPase"/>
</dbReference>
<evidence type="ECO:0000259" key="5">
    <source>
        <dbReference type="PROSITE" id="PS50893"/>
    </source>
</evidence>
<keyword evidence="4 6" id="KW-0067">ATP-binding</keyword>
<keyword evidence="3" id="KW-0547">Nucleotide-binding</keyword>
<dbReference type="InterPro" id="IPR027417">
    <property type="entry name" value="P-loop_NTPase"/>
</dbReference>
<reference evidence="6" key="1">
    <citation type="journal article" date="2023" name="Antibiotics">
        <title>Prevalence and Molecular Characterization of Methicillin-Resistant Staphylococci (MRS) and Mammaliicocci (MRM) in Dromedary Camels from Algeria: First Detection of SCCmec-mecC Hybrid in Methicillin-Resistant Mammaliicoccus lentus.</title>
        <authorList>
            <person name="Belhout C."/>
            <person name="Boyen F."/>
            <person name="Vereecke N."/>
            <person name="Theuns S."/>
            <person name="Taibi N."/>
            <person name="Stegger M."/>
            <person name="de la Fe-Rodriguez P.Y."/>
            <person name="Bouayad L."/>
            <person name="Elgroud R."/>
            <person name="Butaye P."/>
        </authorList>
    </citation>
    <scope>NUCLEOTIDE SEQUENCE</scope>
    <source>
        <strain evidence="6">7048</strain>
    </source>
</reference>
<evidence type="ECO:0000313" key="7">
    <source>
        <dbReference type="Proteomes" id="UP001223261"/>
    </source>
</evidence>
<dbReference type="PROSITE" id="PS00211">
    <property type="entry name" value="ABC_TRANSPORTER_1"/>
    <property type="match status" value="1"/>
</dbReference>
<evidence type="ECO:0000313" key="6">
    <source>
        <dbReference type="EMBL" id="WHI60418.1"/>
    </source>
</evidence>
<evidence type="ECO:0000256" key="3">
    <source>
        <dbReference type="ARBA" id="ARBA00022741"/>
    </source>
</evidence>
<feature type="domain" description="ABC transporter" evidence="5">
    <location>
        <begin position="4"/>
        <end position="229"/>
    </location>
</feature>
<dbReference type="InterPro" id="IPR025302">
    <property type="entry name" value="DrrA1/2-like_C"/>
</dbReference>
<protein>
    <submittedName>
        <fullName evidence="6">ABC transporter ATP-binding protein</fullName>
    </submittedName>
</protein>
<evidence type="ECO:0000256" key="4">
    <source>
        <dbReference type="ARBA" id="ARBA00022840"/>
    </source>
</evidence>
<dbReference type="Proteomes" id="UP001223261">
    <property type="component" value="Chromosome"/>
</dbReference>
<dbReference type="GO" id="GO:0005524">
    <property type="term" value="F:ATP binding"/>
    <property type="evidence" value="ECO:0007669"/>
    <property type="project" value="UniProtKB-KW"/>
</dbReference>
<evidence type="ECO:0000256" key="2">
    <source>
        <dbReference type="ARBA" id="ARBA00022448"/>
    </source>
</evidence>
<gene>
    <name evidence="6" type="ORF">PYH69_01980</name>
</gene>
<comment type="similarity">
    <text evidence="1">Belongs to the ABC transporter superfamily.</text>
</comment>
<dbReference type="SUPFAM" id="SSF52540">
    <property type="entry name" value="P-loop containing nucleoside triphosphate hydrolases"/>
    <property type="match status" value="1"/>
</dbReference>
<dbReference type="InterPro" id="IPR003439">
    <property type="entry name" value="ABC_transporter-like_ATP-bd"/>
</dbReference>
<dbReference type="PANTHER" id="PTHR42711:SF5">
    <property type="entry name" value="ABC TRANSPORTER ATP-BINDING PROTEIN NATA"/>
    <property type="match status" value="1"/>
</dbReference>
<sequence length="298" mass="33404">MTLLKINNITKSFGKFQALKGVDFTVEEGEIFGFIGPNGSGKSTTIKAILGMLKTNSGSIEVFGKDAWKDAVTIHSDIAYVPGDVNLWPNLTGGEVIDLFLKLSGTYDVKKRDELIKKFDLDPTKKCGSYSKGNRQKVALISAFTTDAKLLILDEPTSGLDPLMEQVFQECVLEKKKEGKSVLLSSHILSEVEQLCDRVGIIRKGEIVEMGTLDDLRHLTRMHFVVQSKERLDGLKEQRGIHDVVIEDGVYHFQVDSECVSEVIKYLSQFELLKLESMPPTLEDLFMRHYGEDIERGE</sequence>
<dbReference type="GeneID" id="99677759"/>
<keyword evidence="2" id="KW-0813">Transport</keyword>
<dbReference type="RefSeq" id="WP_016999348.1">
    <property type="nucleotide sequence ID" value="NZ_CP059679.1"/>
</dbReference>
<dbReference type="CDD" id="cd03230">
    <property type="entry name" value="ABC_DR_subfamily_A"/>
    <property type="match status" value="1"/>
</dbReference>